<feature type="transmembrane region" description="Helical" evidence="5">
    <location>
        <begin position="101"/>
        <end position="123"/>
    </location>
</feature>
<feature type="transmembrane region" description="Helical" evidence="5">
    <location>
        <begin position="171"/>
        <end position="195"/>
    </location>
</feature>
<evidence type="ECO:0000256" key="5">
    <source>
        <dbReference type="SAM" id="Phobius"/>
    </source>
</evidence>
<dbReference type="EMBL" id="FRAP01000029">
    <property type="protein sequence ID" value="SHL44205.1"/>
    <property type="molecule type" value="Genomic_DNA"/>
</dbReference>
<organism evidence="7 8">
    <name type="scientific">Pseudonocardia thermophila</name>
    <dbReference type="NCBI Taxonomy" id="1848"/>
    <lineage>
        <taxon>Bacteria</taxon>
        <taxon>Bacillati</taxon>
        <taxon>Actinomycetota</taxon>
        <taxon>Actinomycetes</taxon>
        <taxon>Pseudonocardiales</taxon>
        <taxon>Pseudonocardiaceae</taxon>
        <taxon>Pseudonocardia</taxon>
    </lineage>
</organism>
<keyword evidence="4 5" id="KW-0472">Membrane</keyword>
<dbReference type="GO" id="GO:0016020">
    <property type="term" value="C:membrane"/>
    <property type="evidence" value="ECO:0007669"/>
    <property type="project" value="UniProtKB-SubCell"/>
</dbReference>
<feature type="transmembrane region" description="Helical" evidence="5">
    <location>
        <begin position="215"/>
        <end position="241"/>
    </location>
</feature>
<keyword evidence="3 5" id="KW-1133">Transmembrane helix</keyword>
<feature type="transmembrane region" description="Helical" evidence="5">
    <location>
        <begin position="135"/>
        <end position="159"/>
    </location>
</feature>
<evidence type="ECO:0000313" key="8">
    <source>
        <dbReference type="Proteomes" id="UP000184363"/>
    </source>
</evidence>
<evidence type="ECO:0000256" key="2">
    <source>
        <dbReference type="ARBA" id="ARBA00022692"/>
    </source>
</evidence>
<dbReference type="RefSeq" id="WP_073460316.1">
    <property type="nucleotide sequence ID" value="NZ_CALGVN010000035.1"/>
</dbReference>
<name>A0A1M7ANG4_PSETH</name>
<keyword evidence="2 5" id="KW-0812">Transmembrane</keyword>
<dbReference type="AlphaFoldDB" id="A0A1M7ANG4"/>
<gene>
    <name evidence="7" type="ORF">SAMN05443637_12910</name>
</gene>
<feature type="domain" description="ABC-2 type transporter transmembrane" evidence="6">
    <location>
        <begin position="63"/>
        <end position="215"/>
    </location>
</feature>
<sequence>MTTTAVTGTPTGRVAALAAAETRLVLRNRTLLVSSLVVPLGLGLFWVLTFSGQNPATVVALQLAVAVGMGLYVTATQTVVARRQQKVLKRMRTSSLTDTGLLVAVVAPSAVVAVGQIVVFAVLNAVFGVPFATDPLAFVLAVLAGLAQAIAAALATAVVTPSAERAQITTLPLMFLLLAGAVVVTFVPLEGWWQALLAVPGAGPGVLVRFAVEGGLWAGGLVPALALAATVAWTVGFAAFARRRFRWDPRR</sequence>
<evidence type="ECO:0000256" key="3">
    <source>
        <dbReference type="ARBA" id="ARBA00022989"/>
    </source>
</evidence>
<evidence type="ECO:0000313" key="7">
    <source>
        <dbReference type="EMBL" id="SHL44205.1"/>
    </source>
</evidence>
<dbReference type="GO" id="GO:0140359">
    <property type="term" value="F:ABC-type transporter activity"/>
    <property type="evidence" value="ECO:0007669"/>
    <property type="project" value="InterPro"/>
</dbReference>
<dbReference type="InterPro" id="IPR013525">
    <property type="entry name" value="ABC2_TM"/>
</dbReference>
<evidence type="ECO:0000256" key="1">
    <source>
        <dbReference type="ARBA" id="ARBA00004141"/>
    </source>
</evidence>
<dbReference type="STRING" id="1848.SAMN05443637_12910"/>
<dbReference type="OrthoDB" id="3399482at2"/>
<keyword evidence="8" id="KW-1185">Reference proteome</keyword>
<reference evidence="7 8" key="1">
    <citation type="submission" date="2016-11" db="EMBL/GenBank/DDBJ databases">
        <authorList>
            <person name="Jaros S."/>
            <person name="Januszkiewicz K."/>
            <person name="Wedrychowicz H."/>
        </authorList>
    </citation>
    <scope>NUCLEOTIDE SEQUENCE [LARGE SCALE GENOMIC DNA]</scope>
    <source>
        <strain evidence="7 8">DSM 43832</strain>
    </source>
</reference>
<protein>
    <submittedName>
        <fullName evidence="7">ABC-2 type transport system permease protein</fullName>
    </submittedName>
</protein>
<evidence type="ECO:0000259" key="6">
    <source>
        <dbReference type="Pfam" id="PF12698"/>
    </source>
</evidence>
<comment type="subcellular location">
    <subcellularLocation>
        <location evidence="1">Membrane</location>
        <topology evidence="1">Multi-pass membrane protein</topology>
    </subcellularLocation>
</comment>
<evidence type="ECO:0000256" key="4">
    <source>
        <dbReference type="ARBA" id="ARBA00023136"/>
    </source>
</evidence>
<proteinExistence type="predicted"/>
<feature type="transmembrane region" description="Helical" evidence="5">
    <location>
        <begin position="31"/>
        <end position="50"/>
    </location>
</feature>
<dbReference type="Pfam" id="PF12698">
    <property type="entry name" value="ABC2_membrane_3"/>
    <property type="match status" value="1"/>
</dbReference>
<dbReference type="Proteomes" id="UP000184363">
    <property type="component" value="Unassembled WGS sequence"/>
</dbReference>
<accession>A0A1M7ANG4</accession>
<feature type="transmembrane region" description="Helical" evidence="5">
    <location>
        <begin position="56"/>
        <end position="80"/>
    </location>
</feature>